<reference evidence="1 2" key="2">
    <citation type="journal article" date="2021" name="Int. J. Syst. Evol. Microbiol.">
        <title>Roseibium litorale sp. nov., isolated from a tidal flat sediment and proposal for the reclassification of Labrenzia polysiphoniae as Roseibium polysiphoniae comb. nov.</title>
        <authorList>
            <person name="Liu Y."/>
            <person name="Pei T."/>
            <person name="Du J."/>
            <person name="Chao M."/>
            <person name="Deng M.R."/>
            <person name="Zhu H."/>
        </authorList>
    </citation>
    <scope>NUCLEOTIDE SEQUENCE [LARGE SCALE GENOMIC DNA]</scope>
    <source>
        <strain evidence="1 2">4C16A</strain>
    </source>
</reference>
<keyword evidence="1" id="KW-0808">Transferase</keyword>
<organism evidence="1 2">
    <name type="scientific">Roseibium litorale</name>
    <dbReference type="NCBI Taxonomy" id="2803841"/>
    <lineage>
        <taxon>Bacteria</taxon>
        <taxon>Pseudomonadati</taxon>
        <taxon>Pseudomonadota</taxon>
        <taxon>Alphaproteobacteria</taxon>
        <taxon>Hyphomicrobiales</taxon>
        <taxon>Stappiaceae</taxon>
        <taxon>Roseibium</taxon>
    </lineage>
</organism>
<evidence type="ECO:0000313" key="2">
    <source>
        <dbReference type="Proteomes" id="UP000632063"/>
    </source>
</evidence>
<comment type="caution">
    <text evidence="1">The sequence shown here is derived from an EMBL/GenBank/DDBJ whole genome shotgun (WGS) entry which is preliminary data.</text>
</comment>
<dbReference type="InterPro" id="IPR050793">
    <property type="entry name" value="CMP-NeuNAc_synthase"/>
</dbReference>
<dbReference type="EMBL" id="JACYXI010000009">
    <property type="protein sequence ID" value="MBD8892825.1"/>
    <property type="molecule type" value="Genomic_DNA"/>
</dbReference>
<keyword evidence="2" id="KW-1185">Reference proteome</keyword>
<dbReference type="GO" id="GO:0016779">
    <property type="term" value="F:nucleotidyltransferase activity"/>
    <property type="evidence" value="ECO:0007669"/>
    <property type="project" value="UniProtKB-KW"/>
</dbReference>
<dbReference type="Gene3D" id="3.90.550.10">
    <property type="entry name" value="Spore Coat Polysaccharide Biosynthesis Protein SpsA, Chain A"/>
    <property type="match status" value="1"/>
</dbReference>
<sequence>MTRGIYAMVPARAGSVGLPNKNIRLLNGKPLILHSLLPAMASDLVEETYLNSDSDEYLRIAAEAGAKTYRRPDRLGKATTTMQEVVADFVRHLKSAGKPVKAVLVLYPTYPFRTPENLKDILDFYHAETDCDSIIGMKQPTLHPYLCATLDGENRISTFVEYDVNQYYRRQDYPECYQFSAWAMVANADHVDELNAQMMSPKSRGYRIAPDIRVVDIDAKEDFQFAEYLIDRGIVKPGC</sequence>
<dbReference type="SUPFAM" id="SSF53448">
    <property type="entry name" value="Nucleotide-diphospho-sugar transferases"/>
    <property type="match status" value="1"/>
</dbReference>
<proteinExistence type="predicted"/>
<dbReference type="CDD" id="cd02513">
    <property type="entry name" value="CMP-NeuAc_Synthase"/>
    <property type="match status" value="1"/>
</dbReference>
<dbReference type="RefSeq" id="WP_192148945.1">
    <property type="nucleotide sequence ID" value="NZ_JACYXI010000009.1"/>
</dbReference>
<dbReference type="InterPro" id="IPR003329">
    <property type="entry name" value="Cytidylyl_trans"/>
</dbReference>
<gene>
    <name evidence="1" type="ORF">IG616_14885</name>
</gene>
<keyword evidence="1" id="KW-0548">Nucleotidyltransferase</keyword>
<dbReference type="Pfam" id="PF02348">
    <property type="entry name" value="CTP_transf_3"/>
    <property type="match status" value="1"/>
</dbReference>
<dbReference type="PANTHER" id="PTHR21485:SF6">
    <property type="entry name" value="N-ACYLNEURAMINATE CYTIDYLYLTRANSFERASE-RELATED"/>
    <property type="match status" value="1"/>
</dbReference>
<dbReference type="Proteomes" id="UP000632063">
    <property type="component" value="Unassembled WGS sequence"/>
</dbReference>
<evidence type="ECO:0000313" key="1">
    <source>
        <dbReference type="EMBL" id="MBD8892825.1"/>
    </source>
</evidence>
<dbReference type="InterPro" id="IPR029044">
    <property type="entry name" value="Nucleotide-diphossugar_trans"/>
</dbReference>
<protein>
    <submittedName>
        <fullName evidence="1">Acylneuraminate cytidylyltransferase family protein</fullName>
    </submittedName>
</protein>
<reference evidence="2" key="1">
    <citation type="submission" date="2020-09" db="EMBL/GenBank/DDBJ databases">
        <title>The genome sequence of strain Labrenzia suaedae 4C16A.</title>
        <authorList>
            <person name="Liu Y."/>
        </authorList>
    </citation>
    <scope>NUCLEOTIDE SEQUENCE [LARGE SCALE GENOMIC DNA]</scope>
    <source>
        <strain evidence="2">4C16A</strain>
    </source>
</reference>
<name>A0ABR9CQZ1_9HYPH</name>
<dbReference type="PANTHER" id="PTHR21485">
    <property type="entry name" value="HAD SUPERFAMILY MEMBERS CMAS AND KDSC"/>
    <property type="match status" value="1"/>
</dbReference>
<accession>A0ABR9CQZ1</accession>